<keyword evidence="4" id="KW-1185">Reference proteome</keyword>
<gene>
    <name evidence="1" type="ORF">OS133_11650</name>
    <name evidence="2" type="ORF">OS134_17265</name>
</gene>
<reference evidence="2 4" key="1">
    <citation type="journal article" date="2022" name="bioRxiv">
        <title>Prophages regulate Shewanella fidelis 3313 motility and biofilm formation: implications for gut colonization dynamics in Ciona robusta.</title>
        <authorList>
            <person name="Natarajan O."/>
            <person name="Gibboney S.L."/>
            <person name="Young M.N."/>
            <person name="Lim S.J."/>
            <person name="Pluta N."/>
            <person name="Atkinson C.G."/>
            <person name="Leigh B.A."/>
            <person name="Liberti A."/>
            <person name="Kees E.D."/>
            <person name="Breitbart M."/>
            <person name="Gralnick J.A."/>
            <person name="Dishaw L.J."/>
        </authorList>
    </citation>
    <scope>NUCLEOTIDE SEQUENCE [LARGE SCALE GENOMIC DNA]</scope>
    <source>
        <strain evidence="2 4">JG4066</strain>
    </source>
</reference>
<dbReference type="EMBL" id="JAPMLD010000009">
    <property type="protein sequence ID" value="MDW4825822.1"/>
    <property type="molecule type" value="Genomic_DNA"/>
</dbReference>
<protein>
    <recommendedName>
        <fullName evidence="5">DNA repair protein</fullName>
    </recommendedName>
</protein>
<reference evidence="1" key="2">
    <citation type="submission" date="2022-11" db="EMBL/GenBank/DDBJ databases">
        <title>Prophages regulate Shewanella fidelis motility and biofilm formation: implications for gut colonization dynamics in Ciona robusta.</title>
        <authorList>
            <person name="Natarajan O."/>
            <person name="Gibboney S.L."/>
            <person name="Young M.N."/>
            <person name="Lim S.J."/>
            <person name="Pluta N."/>
            <person name="Atkinson C.G.F."/>
            <person name="Leigh B.A."/>
            <person name="Liberti A."/>
            <person name="Kees E."/>
            <person name="Breitbart M."/>
            <person name="Gralnick J."/>
            <person name="Dishaw L.J."/>
        </authorList>
    </citation>
    <scope>NUCLEOTIDE SEQUENCE</scope>
    <source>
        <strain evidence="1">3313</strain>
    </source>
</reference>
<evidence type="ECO:0000313" key="1">
    <source>
        <dbReference type="EMBL" id="MDR8524304.1"/>
    </source>
</evidence>
<proteinExistence type="predicted"/>
<dbReference type="AlphaFoldDB" id="A0AAW8NQV5"/>
<sequence>MIFISVLVLIGVLLLLVIGISIIQQQKARVEAERRTELARFRAIIDETEEVLSNTGLIPSSSNIVLILYKRVEEALTGALPLAAQQSNDYQRRLIDIQAQIQSLQTSPKSAPPVEQFRLPDNDRQILTLVQTLKKMKAILRAEHNKGKVEPTVFSEEELRIDSLQLRINVDSMLARGRAACFMKQYGSAKQMITKALGTLHTIKSQTPNDPFIARKVEEAKAMLEEVSGAQKSAQPTIVKSKSEDDDIDVLFQPKRKW</sequence>
<dbReference type="Proteomes" id="UP001259340">
    <property type="component" value="Unassembled WGS sequence"/>
</dbReference>
<accession>A0AAW8NQV5</accession>
<dbReference type="Proteomes" id="UP001271263">
    <property type="component" value="Unassembled WGS sequence"/>
</dbReference>
<evidence type="ECO:0008006" key="5">
    <source>
        <dbReference type="Google" id="ProtNLM"/>
    </source>
</evidence>
<evidence type="ECO:0000313" key="4">
    <source>
        <dbReference type="Proteomes" id="UP001271263"/>
    </source>
</evidence>
<comment type="caution">
    <text evidence="1">The sequence shown here is derived from an EMBL/GenBank/DDBJ whole genome shotgun (WGS) entry which is preliminary data.</text>
</comment>
<organism evidence="1 3">
    <name type="scientific">Shewanella fidelis</name>
    <dbReference type="NCBI Taxonomy" id="173509"/>
    <lineage>
        <taxon>Bacteria</taxon>
        <taxon>Pseudomonadati</taxon>
        <taxon>Pseudomonadota</taxon>
        <taxon>Gammaproteobacteria</taxon>
        <taxon>Alteromonadales</taxon>
        <taxon>Shewanellaceae</taxon>
        <taxon>Shewanella</taxon>
    </lineage>
</organism>
<evidence type="ECO:0000313" key="3">
    <source>
        <dbReference type="Proteomes" id="UP001259340"/>
    </source>
</evidence>
<dbReference type="EMBL" id="JAPMLE010000001">
    <property type="protein sequence ID" value="MDR8524304.1"/>
    <property type="molecule type" value="Genomic_DNA"/>
</dbReference>
<evidence type="ECO:0000313" key="2">
    <source>
        <dbReference type="EMBL" id="MDW4825822.1"/>
    </source>
</evidence>
<dbReference type="RefSeq" id="WP_310654957.1">
    <property type="nucleotide sequence ID" value="NZ_JAPMLA010000011.1"/>
</dbReference>
<name>A0AAW8NQV5_9GAMM</name>